<dbReference type="GeneTree" id="ENSGT01150000286943"/>
<reference evidence="2 3" key="1">
    <citation type="submission" date="2012-03" db="EMBL/GenBank/DDBJ databases">
        <title>Whole Genome Assembly of Papio anubis.</title>
        <authorList>
            <person name="Liu Y.L."/>
            <person name="Abraham K.A."/>
            <person name="Akbar H.A."/>
            <person name="Ali S.A."/>
            <person name="Anosike U.A."/>
            <person name="Aqrawi P.A."/>
            <person name="Arias F.A."/>
            <person name="Attaway T.A."/>
            <person name="Awwad R.A."/>
            <person name="Babu C.B."/>
            <person name="Bandaranaike D.B."/>
            <person name="Battles P.B."/>
            <person name="Bell A.B."/>
            <person name="Beltran B.B."/>
            <person name="Berhane-Mersha D.B."/>
            <person name="Bess C.B."/>
            <person name="Bickham C.B."/>
            <person name="Bolden T.B."/>
            <person name="Carter K.C."/>
            <person name="Chau D.C."/>
            <person name="Chavez A.C."/>
            <person name="Clerc-Blankenburg K.C."/>
            <person name="Coyle M.C."/>
            <person name="Dao M.D."/>
            <person name="Davila M.L.D."/>
            <person name="Davy-Carroll L.D."/>
            <person name="Denson S.D."/>
            <person name="Dinh H.D."/>
            <person name="Fernandez S.F."/>
            <person name="Fernando P.F."/>
            <person name="Forbes L.F."/>
            <person name="Francis C.F."/>
            <person name="Francisco L.F."/>
            <person name="Fu Q.F."/>
            <person name="Garcia-Iii R.G."/>
            <person name="Garrett T.G."/>
            <person name="Gross S.G."/>
            <person name="Gubbala S.G."/>
            <person name="Hirani K.H."/>
            <person name="Hogues M.H."/>
            <person name="Hollins B.H."/>
            <person name="Jackson L.J."/>
            <person name="Javaid M.J."/>
            <person name="Jhangiani S.J."/>
            <person name="Johnson A.J."/>
            <person name="Johnson B.J."/>
            <person name="Jones J.J."/>
            <person name="Joshi V.J."/>
            <person name="Kalu J.K."/>
            <person name="Khan N.K."/>
            <person name="Korchina V.K."/>
            <person name="Kovar C.K."/>
            <person name="Lago L.L."/>
            <person name="Lara F.L."/>
            <person name="Le T.-K.L."/>
            <person name="Lee S.L."/>
            <person name="Legall-Iii F.L."/>
            <person name="Lemon S.L."/>
            <person name="Liu J.L."/>
            <person name="Liu Y.-S.L."/>
            <person name="Liyanage D.L."/>
            <person name="Lopez J.L."/>
            <person name="Lorensuhewa L.L."/>
            <person name="Mata R.M."/>
            <person name="Mathew T.M."/>
            <person name="Mercado C.M."/>
            <person name="Mercado I.M."/>
            <person name="Morales K.M."/>
            <person name="Morgan M.M."/>
            <person name="Munidasa M.M."/>
            <person name="Ngo D.N."/>
            <person name="Nguyen L.N."/>
            <person name="Nguyen T.N."/>
            <person name="Nguyen N.N."/>
            <person name="Obregon M.O."/>
            <person name="Okwuonu G.O."/>
            <person name="Ongeri F.O."/>
            <person name="Onwere C.O."/>
            <person name="Osifeso I.O."/>
            <person name="Parra A.P."/>
            <person name="Patil S.P."/>
            <person name="Perez A.P."/>
            <person name="Perez Y.P."/>
            <person name="Pham C.P."/>
            <person name="Pu L.-L.P."/>
            <person name="Puazo M.P."/>
            <person name="Quiroz J.Q."/>
            <person name="Rouhana J.R."/>
            <person name="Ruiz M.R."/>
            <person name="Ruiz S.-J.R."/>
            <person name="Saada N.S."/>
            <person name="Santibanez J.S."/>
            <person name="Scheel M.S."/>
            <person name="Schneider B.S."/>
            <person name="Simmons D.S."/>
            <person name="Sisson I.S."/>
            <person name="Tang L.-Y.T."/>
            <person name="Thornton R.T."/>
            <person name="Tisius J.T."/>
            <person name="Toledanes G.T."/>
            <person name="Trejos Z.T."/>
            <person name="Usmani K.U."/>
            <person name="Varghese R.V."/>
            <person name="Vattathil S.V."/>
            <person name="Vee V.V."/>
            <person name="Walker D.W."/>
            <person name="Weissenberger G.W."/>
            <person name="White C.W."/>
            <person name="Williams A.W."/>
            <person name="Woodworth J.W."/>
            <person name="Wright R.W."/>
            <person name="Zhu Y.Z."/>
            <person name="Han Y.H."/>
            <person name="Newsham I.N."/>
            <person name="Nazareth L.N."/>
            <person name="Worley K.W."/>
            <person name="Muzny D.M."/>
            <person name="Rogers J.R."/>
            <person name="Gibbs R.G."/>
        </authorList>
    </citation>
    <scope>NUCLEOTIDE SEQUENCE [LARGE SCALE GENOMIC DNA]</scope>
</reference>
<organism evidence="2 3">
    <name type="scientific">Papio anubis</name>
    <name type="common">Olive baboon</name>
    <dbReference type="NCBI Taxonomy" id="9555"/>
    <lineage>
        <taxon>Eukaryota</taxon>
        <taxon>Metazoa</taxon>
        <taxon>Chordata</taxon>
        <taxon>Craniata</taxon>
        <taxon>Vertebrata</taxon>
        <taxon>Euteleostomi</taxon>
        <taxon>Mammalia</taxon>
        <taxon>Eutheria</taxon>
        <taxon>Euarchontoglires</taxon>
        <taxon>Primates</taxon>
        <taxon>Haplorrhini</taxon>
        <taxon>Catarrhini</taxon>
        <taxon>Cercopithecidae</taxon>
        <taxon>Cercopithecinae</taxon>
        <taxon>Papio</taxon>
    </lineage>
</organism>
<evidence type="ECO:0008006" key="4">
    <source>
        <dbReference type="Google" id="ProtNLM"/>
    </source>
</evidence>
<dbReference type="PANTHER" id="PTHR12138:SF133">
    <property type="entry name" value="SECRETED PROTEIN"/>
    <property type="match status" value="1"/>
</dbReference>
<sequence length="145" mass="15881">MFCLFVCLFLRWSLSLLPRLECSGVISAHCNLHLWGSSNYPASASQVAGITDVCHHTCLIFVFLVETGFHHVAQAGVQWRYLGSLQPPPPGFRRFSASTSLIAGITGTSYHTQCSFNRDGVLPCLPGWSRTPDPPQPPKVLGLQV</sequence>
<reference evidence="2" key="2">
    <citation type="submission" date="2025-08" db="UniProtKB">
        <authorList>
            <consortium name="Ensembl"/>
        </authorList>
    </citation>
    <scope>IDENTIFICATION</scope>
</reference>
<keyword evidence="3" id="KW-1185">Reference proteome</keyword>
<proteinExistence type="predicted"/>
<accession>A0A8I5ND47</accession>
<keyword evidence="1" id="KW-0732">Signal</keyword>
<protein>
    <recommendedName>
        <fullName evidence="4">Secreted protein</fullName>
    </recommendedName>
</protein>
<dbReference type="PANTHER" id="PTHR12138">
    <property type="entry name" value="PRIMATE-EXPANDED PROTEIN FAMILY"/>
    <property type="match status" value="1"/>
</dbReference>
<name>A0A8I5ND47_PAPAN</name>
<feature type="chain" id="PRO_5035295096" description="Secreted protein" evidence="1">
    <location>
        <begin position="23"/>
        <end position="145"/>
    </location>
</feature>
<evidence type="ECO:0000313" key="2">
    <source>
        <dbReference type="Ensembl" id="ENSPANP00000050772.1"/>
    </source>
</evidence>
<dbReference type="Ensembl" id="ENSPANT00000071375.1">
    <property type="protein sequence ID" value="ENSPANP00000050772.1"/>
    <property type="gene ID" value="ENSPANG00000041881.1"/>
</dbReference>
<dbReference type="Proteomes" id="UP000028761">
    <property type="component" value="Chromosome 3"/>
</dbReference>
<feature type="signal peptide" evidence="1">
    <location>
        <begin position="1"/>
        <end position="22"/>
    </location>
</feature>
<evidence type="ECO:0000313" key="3">
    <source>
        <dbReference type="Proteomes" id="UP000028761"/>
    </source>
</evidence>
<dbReference type="PRINTS" id="PR02045">
    <property type="entry name" value="F138DOMAIN"/>
</dbReference>
<dbReference type="AlphaFoldDB" id="A0A8I5ND47"/>
<reference evidence="2" key="3">
    <citation type="submission" date="2025-09" db="UniProtKB">
        <authorList>
            <consortium name="Ensembl"/>
        </authorList>
    </citation>
    <scope>IDENTIFICATION</scope>
</reference>
<evidence type="ECO:0000256" key="1">
    <source>
        <dbReference type="SAM" id="SignalP"/>
    </source>
</evidence>